<sequence length="151" mass="16886">MPGPCCLSLGLYHQPNLIRLLPESVSGQGERVHPWRNSELLQKLLHFPDSSGHVVPQDLPRETWDILSPTAFGSTSESRRHRVRGVMAGELGCYCGTRVVAGEKVSSVKRRRPLAAGFLVMRSPYKKTTAPAVKVQFHLALYPFEREPAKR</sequence>
<comment type="caution">
    <text evidence="1">The sequence shown here is derived from an EMBL/GenBank/DDBJ whole genome shotgun (WGS) entry which is preliminary data.</text>
</comment>
<dbReference type="EMBL" id="JACVVK020000136">
    <property type="protein sequence ID" value="KAK7489561.1"/>
    <property type="molecule type" value="Genomic_DNA"/>
</dbReference>
<gene>
    <name evidence="1" type="ORF">BaRGS_00019195</name>
</gene>
<accession>A0ABD0KRH4</accession>
<dbReference type="Proteomes" id="UP001519460">
    <property type="component" value="Unassembled WGS sequence"/>
</dbReference>
<evidence type="ECO:0000313" key="1">
    <source>
        <dbReference type="EMBL" id="KAK7489561.1"/>
    </source>
</evidence>
<keyword evidence="2" id="KW-1185">Reference proteome</keyword>
<organism evidence="1 2">
    <name type="scientific">Batillaria attramentaria</name>
    <dbReference type="NCBI Taxonomy" id="370345"/>
    <lineage>
        <taxon>Eukaryota</taxon>
        <taxon>Metazoa</taxon>
        <taxon>Spiralia</taxon>
        <taxon>Lophotrochozoa</taxon>
        <taxon>Mollusca</taxon>
        <taxon>Gastropoda</taxon>
        <taxon>Caenogastropoda</taxon>
        <taxon>Sorbeoconcha</taxon>
        <taxon>Cerithioidea</taxon>
        <taxon>Batillariidae</taxon>
        <taxon>Batillaria</taxon>
    </lineage>
</organism>
<proteinExistence type="predicted"/>
<protein>
    <submittedName>
        <fullName evidence="1">Uncharacterized protein</fullName>
    </submittedName>
</protein>
<dbReference type="AlphaFoldDB" id="A0ABD0KRH4"/>
<reference evidence="1 2" key="1">
    <citation type="journal article" date="2023" name="Sci. Data">
        <title>Genome assembly of the Korean intertidal mud-creeper Batillaria attramentaria.</title>
        <authorList>
            <person name="Patra A.K."/>
            <person name="Ho P.T."/>
            <person name="Jun S."/>
            <person name="Lee S.J."/>
            <person name="Kim Y."/>
            <person name="Won Y.J."/>
        </authorList>
    </citation>
    <scope>NUCLEOTIDE SEQUENCE [LARGE SCALE GENOMIC DNA]</scope>
    <source>
        <strain evidence="1">Wonlab-2016</strain>
    </source>
</reference>
<name>A0ABD0KRH4_9CAEN</name>
<evidence type="ECO:0000313" key="2">
    <source>
        <dbReference type="Proteomes" id="UP001519460"/>
    </source>
</evidence>